<dbReference type="InterPro" id="IPR018894">
    <property type="entry name" value="DUF2471"/>
</dbReference>
<reference evidence="2" key="6">
    <citation type="submission" date="2011-05" db="EMBL/GenBank/DDBJ databases">
        <title>Complete sequence of Collimonas fungivorans Ter331.</title>
        <authorList>
            <person name="Leveau J.H."/>
        </authorList>
    </citation>
    <scope>NUCLEOTIDE SEQUENCE [LARGE SCALE GENOMIC DNA]</scope>
    <source>
        <strain evidence="2">Ter331</strain>
    </source>
</reference>
<protein>
    <submittedName>
        <fullName evidence="1">Uncharacterized protein</fullName>
    </submittedName>
</protein>
<dbReference type="Pfam" id="PF10616">
    <property type="entry name" value="DUF2471"/>
    <property type="match status" value="1"/>
</dbReference>
<proteinExistence type="predicted"/>
<reference evidence="1 2" key="5">
    <citation type="journal article" date="2011" name="ISME J.">
        <title>Dual transcriptional profiling of a bacterial/fungal confrontation: Collimonas fungivorans versus Aspergillus niger.</title>
        <authorList>
            <person name="Mela F."/>
            <person name="Fritsche K."/>
            <person name="de Boer W."/>
            <person name="van Veen J.A."/>
            <person name="de Graaff L.H."/>
            <person name="van den Berg M."/>
            <person name="Leveau J.H."/>
        </authorList>
    </citation>
    <scope>NUCLEOTIDE SEQUENCE [LARGE SCALE GENOMIC DNA]</scope>
    <source>
        <strain evidence="1 2">Ter331</strain>
    </source>
</reference>
<organism evidence="1 2">
    <name type="scientific">Collimonas fungivorans (strain Ter331)</name>
    <dbReference type="NCBI Taxonomy" id="1005048"/>
    <lineage>
        <taxon>Bacteria</taxon>
        <taxon>Pseudomonadati</taxon>
        <taxon>Pseudomonadota</taxon>
        <taxon>Betaproteobacteria</taxon>
        <taxon>Burkholderiales</taxon>
        <taxon>Oxalobacteraceae</taxon>
        <taxon>Collimonas</taxon>
    </lineage>
</organism>
<dbReference type="KEGG" id="cfu:CFU_0174"/>
<evidence type="ECO:0000313" key="2">
    <source>
        <dbReference type="Proteomes" id="UP000008392"/>
    </source>
</evidence>
<sequence>MMIVVRRPELDAMTARLKAAIAAIVTRHRNADTLLTWSLMHQIENEAIAALTQADDVDLMQINMLRAYPVAYPRTDDPVNFGNANRVPVVLSLIYNEYRRSH</sequence>
<name>G0AHH3_COLFT</name>
<reference evidence="1 2" key="3">
    <citation type="journal article" date="2008" name="FEMS Microbiol. Ecol.">
        <title>Identification and characterization of genes underlying chitinolysis in Collimonas fungivorans Ter331.</title>
        <authorList>
            <person name="Fritsche K."/>
            <person name="de Boer W."/>
            <person name="Gerards S."/>
            <person name="van den Berg M."/>
            <person name="van Veen J.A."/>
            <person name="Leveau J.H."/>
        </authorList>
    </citation>
    <scope>NUCLEOTIDE SEQUENCE [LARGE SCALE GENOMIC DNA]</scope>
    <source>
        <strain evidence="1 2">Ter331</strain>
    </source>
</reference>
<reference evidence="1 2" key="2">
    <citation type="journal article" date="2006" name="J. Microbiol. Methods">
        <title>Genomic flank-sequencing of plasposon insertion sites for rapid identification of functional genes.</title>
        <authorList>
            <person name="Leveau J.H."/>
            <person name="Gerards S."/>
            <person name="Fritsche K."/>
            <person name="Zondag G."/>
            <person name="van Veen J.A."/>
        </authorList>
    </citation>
    <scope>NUCLEOTIDE SEQUENCE [LARGE SCALE GENOMIC DNA]</scope>
    <source>
        <strain evidence="1 2">Ter331</strain>
    </source>
</reference>
<evidence type="ECO:0000313" key="1">
    <source>
        <dbReference type="EMBL" id="AEK60012.1"/>
    </source>
</evidence>
<dbReference type="AlphaFoldDB" id="G0AHH3"/>
<accession>G0AHH3</accession>
<gene>
    <name evidence="1" type="ordered locus">CFU_0174</name>
</gene>
<dbReference type="HOGENOM" id="CLU_2286696_0_0_4"/>
<dbReference type="EMBL" id="CP002745">
    <property type="protein sequence ID" value="AEK60012.1"/>
    <property type="molecule type" value="Genomic_DNA"/>
</dbReference>
<reference evidence="1 2" key="1">
    <citation type="journal article" date="2004" name="Environ. Microbiol.">
        <title>Phylogeny-function analysis of (meta)genomic libraries: screening for expression of ribosomal RNA genes by large-insert library fluorescent in situ hybridization (LIL-FISH).</title>
        <authorList>
            <person name="Leveau J.H."/>
            <person name="Gerards S."/>
            <person name="de Boer W."/>
            <person name="van Veen J.A."/>
        </authorList>
    </citation>
    <scope>NUCLEOTIDE SEQUENCE [LARGE SCALE GENOMIC DNA]</scope>
    <source>
        <strain evidence="1 2">Ter331</strain>
    </source>
</reference>
<dbReference type="Proteomes" id="UP000008392">
    <property type="component" value="Chromosome"/>
</dbReference>
<dbReference type="eggNOG" id="ENOG502ZU8T">
    <property type="taxonomic scope" value="Bacteria"/>
</dbReference>
<reference evidence="1 2" key="4">
    <citation type="journal article" date="2010" name="Environ. Microbiol.">
        <title>The bacterial genus Collimonas: mycophagy, weathering and other adaptive solutions to life in oligotrophic soil environments.</title>
        <authorList>
            <person name="Leveau J.H."/>
            <person name="Uroz S."/>
            <person name="de Boer W."/>
        </authorList>
    </citation>
    <scope>NUCLEOTIDE SEQUENCE [LARGE SCALE GENOMIC DNA]</scope>
    <source>
        <strain evidence="1 2">Ter331</strain>
    </source>
</reference>
<keyword evidence="2" id="KW-1185">Reference proteome</keyword>